<dbReference type="EMBL" id="AQQR01000006">
    <property type="protein sequence ID" value="OWU72661.1"/>
    <property type="molecule type" value="Genomic_DNA"/>
</dbReference>
<feature type="repeat" description="TPR" evidence="1">
    <location>
        <begin position="40"/>
        <end position="73"/>
    </location>
</feature>
<dbReference type="Gene3D" id="1.25.40.10">
    <property type="entry name" value="Tetratricopeptide repeat domain"/>
    <property type="match status" value="1"/>
</dbReference>
<dbReference type="Pfam" id="PF13428">
    <property type="entry name" value="TPR_14"/>
    <property type="match status" value="1"/>
</dbReference>
<dbReference type="AlphaFoldDB" id="A0A225NKB1"/>
<comment type="caution">
    <text evidence="2">The sequence shown here is derived from an EMBL/GenBank/DDBJ whole genome shotgun (WGS) entry which is preliminary data.</text>
</comment>
<sequence>MSLGLAGPAQLLFSDPGWAGLAAARAGQFDSAAARFALVPGADYNAGVALARAGRYAAALEAFDRAIAADPTDHEAAANFELISRIYAGTAISTEAAFAIVERDKDGPVAEAEIGLGNARASGTGDAATNTGTTLGLAELQSREQQAVRKQFDDRFMLANDRWLRTLADVPGEYLAARIHEERKRRAAAGLSPPDPEDPR</sequence>
<dbReference type="InterPro" id="IPR019734">
    <property type="entry name" value="TPR_rpt"/>
</dbReference>
<evidence type="ECO:0000313" key="2">
    <source>
        <dbReference type="EMBL" id="OWU72661.1"/>
    </source>
</evidence>
<protein>
    <submittedName>
        <fullName evidence="2">Uncharacterized protein</fullName>
    </submittedName>
</protein>
<name>A0A225NKB1_9RHOB</name>
<organism evidence="2 3">
    <name type="scientific">Marinibacterium profundimaris</name>
    <dbReference type="NCBI Taxonomy" id="1679460"/>
    <lineage>
        <taxon>Bacteria</taxon>
        <taxon>Pseudomonadati</taxon>
        <taxon>Pseudomonadota</taxon>
        <taxon>Alphaproteobacteria</taxon>
        <taxon>Rhodobacterales</taxon>
        <taxon>Paracoccaceae</taxon>
        <taxon>Marinibacterium</taxon>
    </lineage>
</organism>
<dbReference type="PROSITE" id="PS50005">
    <property type="entry name" value="TPR"/>
    <property type="match status" value="1"/>
</dbReference>
<dbReference type="InterPro" id="IPR011990">
    <property type="entry name" value="TPR-like_helical_dom_sf"/>
</dbReference>
<dbReference type="Proteomes" id="UP000215377">
    <property type="component" value="Unassembled WGS sequence"/>
</dbReference>
<keyword evidence="3" id="KW-1185">Reference proteome</keyword>
<accession>A0A225NKB1</accession>
<keyword evidence="1" id="KW-0802">TPR repeat</keyword>
<evidence type="ECO:0000256" key="1">
    <source>
        <dbReference type="PROSITE-ProRule" id="PRU00339"/>
    </source>
</evidence>
<gene>
    <name evidence="2" type="ORF">ATO3_15565</name>
</gene>
<proteinExistence type="predicted"/>
<reference evidence="2 3" key="1">
    <citation type="submission" date="2013-04" db="EMBL/GenBank/DDBJ databases">
        <title>Oceanicola sp. 22II1-22F33 Genome Sequencing.</title>
        <authorList>
            <person name="Lai Q."/>
            <person name="Li G."/>
            <person name="Shao Z."/>
        </authorList>
    </citation>
    <scope>NUCLEOTIDE SEQUENCE [LARGE SCALE GENOMIC DNA]</scope>
    <source>
        <strain evidence="2 3">22II1-22F33</strain>
    </source>
</reference>
<dbReference type="SUPFAM" id="SSF48452">
    <property type="entry name" value="TPR-like"/>
    <property type="match status" value="1"/>
</dbReference>
<evidence type="ECO:0000313" key="3">
    <source>
        <dbReference type="Proteomes" id="UP000215377"/>
    </source>
</evidence>